<dbReference type="EMBL" id="JYDV01000041">
    <property type="protein sequence ID" value="KRZ38868.1"/>
    <property type="molecule type" value="Genomic_DNA"/>
</dbReference>
<accession>A0A0V1JV81</accession>
<evidence type="ECO:0000313" key="1">
    <source>
        <dbReference type="EMBL" id="KRZ38868.1"/>
    </source>
</evidence>
<sequence>MYVYTMRQFFGGSMGILARWIHHSKVAYFLCYQTLLQQSGSSARRSGKEREAEKTIVLERKPKASDQVKIFYGTGPTETRKCSDWLIKKLRQLFTQLLRKASAHCSIVQTLICNKVIFNVSAIICFFTETYSVIQAPAYAISIL</sequence>
<name>A0A0V1JV81_TRIPS</name>
<organism evidence="1 2">
    <name type="scientific">Trichinella pseudospiralis</name>
    <name type="common">Parasitic roundworm</name>
    <dbReference type="NCBI Taxonomy" id="6337"/>
    <lineage>
        <taxon>Eukaryota</taxon>
        <taxon>Metazoa</taxon>
        <taxon>Ecdysozoa</taxon>
        <taxon>Nematoda</taxon>
        <taxon>Enoplea</taxon>
        <taxon>Dorylaimia</taxon>
        <taxon>Trichinellida</taxon>
        <taxon>Trichinellidae</taxon>
        <taxon>Trichinella</taxon>
    </lineage>
</organism>
<comment type="caution">
    <text evidence="1">The sequence shown here is derived from an EMBL/GenBank/DDBJ whole genome shotgun (WGS) entry which is preliminary data.</text>
</comment>
<proteinExistence type="predicted"/>
<protein>
    <submittedName>
        <fullName evidence="1">Uncharacterized protein</fullName>
    </submittedName>
</protein>
<reference evidence="1 2" key="1">
    <citation type="submission" date="2015-01" db="EMBL/GenBank/DDBJ databases">
        <title>Evolution of Trichinella species and genotypes.</title>
        <authorList>
            <person name="Korhonen P.K."/>
            <person name="Edoardo P."/>
            <person name="Giuseppe L.R."/>
            <person name="Gasser R.B."/>
        </authorList>
    </citation>
    <scope>NUCLEOTIDE SEQUENCE [LARGE SCALE GENOMIC DNA]</scope>
    <source>
        <strain evidence="1">ISS176</strain>
    </source>
</reference>
<evidence type="ECO:0000313" key="2">
    <source>
        <dbReference type="Proteomes" id="UP000054826"/>
    </source>
</evidence>
<dbReference type="AlphaFoldDB" id="A0A0V1JV81"/>
<gene>
    <name evidence="1" type="ORF">T4C_9082</name>
</gene>
<dbReference type="Proteomes" id="UP000054826">
    <property type="component" value="Unassembled WGS sequence"/>
</dbReference>